<evidence type="ECO:0000256" key="1">
    <source>
        <dbReference type="SAM" id="Phobius"/>
    </source>
</evidence>
<organism evidence="2 3">
    <name type="scientific">Iodidimonas nitroreducens</name>
    <dbReference type="NCBI Taxonomy" id="1236968"/>
    <lineage>
        <taxon>Bacteria</taxon>
        <taxon>Pseudomonadati</taxon>
        <taxon>Pseudomonadota</taxon>
        <taxon>Alphaproteobacteria</taxon>
        <taxon>Iodidimonadales</taxon>
        <taxon>Iodidimonadaceae</taxon>
        <taxon>Iodidimonas</taxon>
    </lineage>
</organism>
<evidence type="ECO:0000313" key="3">
    <source>
        <dbReference type="Proteomes" id="UP000324996"/>
    </source>
</evidence>
<feature type="transmembrane region" description="Helical" evidence="1">
    <location>
        <begin position="6"/>
        <end position="22"/>
    </location>
</feature>
<keyword evidence="1" id="KW-0472">Membrane</keyword>
<proteinExistence type="predicted"/>
<protein>
    <recommendedName>
        <fullName evidence="4">DUF948 domain-containing protein</fullName>
    </recommendedName>
</protein>
<keyword evidence="3" id="KW-1185">Reference proteome</keyword>
<keyword evidence="1" id="KW-0812">Transmembrane</keyword>
<reference evidence="2 3" key="1">
    <citation type="submission" date="2019-09" db="EMBL/GenBank/DDBJ databases">
        <title>NBRP : Genome information of microbial organism related human and environment.</title>
        <authorList>
            <person name="Hattori M."/>
            <person name="Oshima K."/>
            <person name="Inaba H."/>
            <person name="Suda W."/>
            <person name="Sakamoto M."/>
            <person name="Iino T."/>
            <person name="Kitahara M."/>
            <person name="Oshida Y."/>
            <person name="Iida T."/>
            <person name="Kudo T."/>
            <person name="Itoh T."/>
            <person name="Ohkuma M."/>
        </authorList>
    </citation>
    <scope>NUCLEOTIDE SEQUENCE [LARGE SCALE GENOMIC DNA]</scope>
    <source>
        <strain evidence="2 3">Q-1</strain>
    </source>
</reference>
<dbReference type="AlphaFoldDB" id="A0A5A7N8F2"/>
<evidence type="ECO:0008006" key="4">
    <source>
        <dbReference type="Google" id="ProtNLM"/>
    </source>
</evidence>
<gene>
    <name evidence="2" type="ORF">JCM17846_10210</name>
</gene>
<keyword evidence="1" id="KW-1133">Transmembrane helix</keyword>
<dbReference type="Proteomes" id="UP000324996">
    <property type="component" value="Unassembled WGS sequence"/>
</dbReference>
<sequence length="146" mass="16484">MNGMLINILVIVALLASALYSIRLNKKISEMRTALRDMESLFKDFGAQVDRSQSLLADMKAAGDHIATVLDEGVFEARKSIAVLTSPLIGRISTGPRPPLFPPRPKRLMPPRLRRKLQPLHQRNHPAINRVSKRFYGHWLKPESNP</sequence>
<evidence type="ECO:0000313" key="2">
    <source>
        <dbReference type="EMBL" id="GER03339.1"/>
    </source>
</evidence>
<accession>A0A5A7N8F2</accession>
<name>A0A5A7N8F2_9PROT</name>
<comment type="caution">
    <text evidence="2">The sequence shown here is derived from an EMBL/GenBank/DDBJ whole genome shotgun (WGS) entry which is preliminary data.</text>
</comment>
<dbReference type="RefSeq" id="WP_150006871.1">
    <property type="nucleotide sequence ID" value="NZ_BKCN01000003.1"/>
</dbReference>
<dbReference type="EMBL" id="BKCN01000003">
    <property type="protein sequence ID" value="GER03339.1"/>
    <property type="molecule type" value="Genomic_DNA"/>
</dbReference>